<dbReference type="AlphaFoldDB" id="A0A9P0CX96"/>
<evidence type="ECO:0000256" key="1">
    <source>
        <dbReference type="SAM" id="MobiDB-lite"/>
    </source>
</evidence>
<dbReference type="OrthoDB" id="6753663at2759"/>
<proteinExistence type="predicted"/>
<name>A0A9P0CX96_9CUCU</name>
<dbReference type="Proteomes" id="UP001153636">
    <property type="component" value="Chromosome 3"/>
</dbReference>
<reference evidence="2" key="1">
    <citation type="submission" date="2022-01" db="EMBL/GenBank/DDBJ databases">
        <authorList>
            <person name="King R."/>
        </authorList>
    </citation>
    <scope>NUCLEOTIDE SEQUENCE</scope>
</reference>
<evidence type="ECO:0000313" key="3">
    <source>
        <dbReference type="Proteomes" id="UP001153636"/>
    </source>
</evidence>
<gene>
    <name evidence="2" type="ORF">PSYICH_LOCUS9683</name>
</gene>
<dbReference type="Gene3D" id="2.40.70.10">
    <property type="entry name" value="Acid Proteases"/>
    <property type="match status" value="1"/>
</dbReference>
<sequence>MIDNVDLEDHSFSATPSTGRPSTPTSDTATSAPLPTRTLLNRKKKTASNNNEAAEVMSKISKKLELLQEDSPDRFGKHVAYRLRTVHPDQLKFAMKLISDVLFEADTLSLNRYSKIMTEDQIPPPQQSQRETIQQHFNQYAPHCITNTEPNGQIPTYVDLGSSCSTIRISEVKRISLSIDISCIIVLHGYGNGRVSALGTVHFTITVDEVQEAITVYVIPNSAQNVPILLGRNFTERPSTLVIKDDAPITVFQTITRATITFYKSHPRKIQSYLTHN</sequence>
<keyword evidence="3" id="KW-1185">Reference proteome</keyword>
<feature type="compositionally biased region" description="Low complexity" evidence="1">
    <location>
        <begin position="15"/>
        <end position="36"/>
    </location>
</feature>
<dbReference type="EMBL" id="OV651815">
    <property type="protein sequence ID" value="CAH1107910.1"/>
    <property type="molecule type" value="Genomic_DNA"/>
</dbReference>
<feature type="region of interest" description="Disordered" evidence="1">
    <location>
        <begin position="1"/>
        <end position="36"/>
    </location>
</feature>
<accession>A0A9P0CX96</accession>
<evidence type="ECO:0000313" key="2">
    <source>
        <dbReference type="EMBL" id="CAH1107910.1"/>
    </source>
</evidence>
<protein>
    <submittedName>
        <fullName evidence="2">Uncharacterized protein</fullName>
    </submittedName>
</protein>
<organism evidence="2 3">
    <name type="scientific">Psylliodes chrysocephalus</name>
    <dbReference type="NCBI Taxonomy" id="3402493"/>
    <lineage>
        <taxon>Eukaryota</taxon>
        <taxon>Metazoa</taxon>
        <taxon>Ecdysozoa</taxon>
        <taxon>Arthropoda</taxon>
        <taxon>Hexapoda</taxon>
        <taxon>Insecta</taxon>
        <taxon>Pterygota</taxon>
        <taxon>Neoptera</taxon>
        <taxon>Endopterygota</taxon>
        <taxon>Coleoptera</taxon>
        <taxon>Polyphaga</taxon>
        <taxon>Cucujiformia</taxon>
        <taxon>Chrysomeloidea</taxon>
        <taxon>Chrysomelidae</taxon>
        <taxon>Galerucinae</taxon>
        <taxon>Alticini</taxon>
        <taxon>Psylliodes</taxon>
    </lineage>
</organism>
<dbReference type="InterPro" id="IPR021109">
    <property type="entry name" value="Peptidase_aspartic_dom_sf"/>
</dbReference>